<dbReference type="Gene3D" id="3.10.350.10">
    <property type="entry name" value="LysM domain"/>
    <property type="match status" value="1"/>
</dbReference>
<protein>
    <recommendedName>
        <fullName evidence="4">LysM domain-containing protein</fullName>
    </recommendedName>
</protein>
<dbReference type="GO" id="GO:0009254">
    <property type="term" value="P:peptidoglycan turnover"/>
    <property type="evidence" value="ECO:0007669"/>
    <property type="project" value="InterPro"/>
</dbReference>
<feature type="signal peptide" evidence="3">
    <location>
        <begin position="1"/>
        <end position="26"/>
    </location>
</feature>
<dbReference type="GO" id="GO:0004553">
    <property type="term" value="F:hydrolase activity, hydrolyzing O-glycosyl compounds"/>
    <property type="evidence" value="ECO:0007669"/>
    <property type="project" value="InterPro"/>
</dbReference>
<keyword evidence="1 3" id="KW-0732">Signal</keyword>
<feature type="chain" id="PRO_5039451812" description="LysM domain-containing protein" evidence="3">
    <location>
        <begin position="27"/>
        <end position="278"/>
    </location>
</feature>
<name>A0A430ACR8_9ENTE</name>
<dbReference type="RefSeq" id="WP_126830860.1">
    <property type="nucleotide sequence ID" value="NZ_CBCRYB010000007.1"/>
</dbReference>
<dbReference type="GO" id="GO:0019867">
    <property type="term" value="C:outer membrane"/>
    <property type="evidence" value="ECO:0007669"/>
    <property type="project" value="InterPro"/>
</dbReference>
<accession>A0A430ACR8</accession>
<organism evidence="5 6">
    <name type="scientific">Vagococcus fessus</name>
    <dbReference type="NCBI Taxonomy" id="120370"/>
    <lineage>
        <taxon>Bacteria</taxon>
        <taxon>Bacillati</taxon>
        <taxon>Bacillota</taxon>
        <taxon>Bacilli</taxon>
        <taxon>Lactobacillales</taxon>
        <taxon>Enterococcaceae</taxon>
        <taxon>Vagococcus</taxon>
    </lineage>
</organism>
<dbReference type="Proteomes" id="UP000287101">
    <property type="component" value="Unassembled WGS sequence"/>
</dbReference>
<dbReference type="Gene3D" id="2.40.40.10">
    <property type="entry name" value="RlpA-like domain"/>
    <property type="match status" value="1"/>
</dbReference>
<evidence type="ECO:0000313" key="6">
    <source>
        <dbReference type="Proteomes" id="UP000287101"/>
    </source>
</evidence>
<keyword evidence="6" id="KW-1185">Reference proteome</keyword>
<dbReference type="InterPro" id="IPR018392">
    <property type="entry name" value="LysM"/>
</dbReference>
<evidence type="ECO:0000259" key="4">
    <source>
        <dbReference type="PROSITE" id="PS51782"/>
    </source>
</evidence>
<dbReference type="CDD" id="cd00118">
    <property type="entry name" value="LysM"/>
    <property type="match status" value="1"/>
</dbReference>
<feature type="domain" description="LysM" evidence="4">
    <location>
        <begin position="28"/>
        <end position="75"/>
    </location>
</feature>
<reference evidence="5 6" key="1">
    <citation type="submission" date="2017-05" db="EMBL/GenBank/DDBJ databases">
        <title>Vagococcus spp. assemblies.</title>
        <authorList>
            <person name="Gulvik C.A."/>
        </authorList>
    </citation>
    <scope>NUCLEOTIDE SEQUENCE [LARGE SCALE GENOMIC DNA]</scope>
    <source>
        <strain evidence="5 6">CCUG 41755</strain>
    </source>
</reference>
<dbReference type="InterPro" id="IPR010611">
    <property type="entry name" value="3D_dom"/>
</dbReference>
<evidence type="ECO:0000256" key="2">
    <source>
        <dbReference type="SAM" id="MobiDB-lite"/>
    </source>
</evidence>
<evidence type="ECO:0000256" key="1">
    <source>
        <dbReference type="ARBA" id="ARBA00022729"/>
    </source>
</evidence>
<dbReference type="InterPro" id="IPR051933">
    <property type="entry name" value="Resuscitation_pf_RpfB"/>
</dbReference>
<dbReference type="EMBL" id="NGJY01000001">
    <property type="protein sequence ID" value="RSU05015.1"/>
    <property type="molecule type" value="Genomic_DNA"/>
</dbReference>
<dbReference type="PROSITE" id="PS51782">
    <property type="entry name" value="LYSM"/>
    <property type="match status" value="1"/>
</dbReference>
<dbReference type="AlphaFoldDB" id="A0A430ACR8"/>
<feature type="compositionally biased region" description="Acidic residues" evidence="2">
    <location>
        <begin position="149"/>
        <end position="162"/>
    </location>
</feature>
<dbReference type="InterPro" id="IPR036779">
    <property type="entry name" value="LysM_dom_sf"/>
</dbReference>
<dbReference type="InterPro" id="IPR036908">
    <property type="entry name" value="RlpA-like_sf"/>
</dbReference>
<dbReference type="PANTHER" id="PTHR39160">
    <property type="entry name" value="CELL WALL-BINDING PROTEIN YOCH"/>
    <property type="match status" value="1"/>
</dbReference>
<dbReference type="CDD" id="cd22786">
    <property type="entry name" value="DPBB_YuiC-like"/>
    <property type="match status" value="1"/>
</dbReference>
<dbReference type="SUPFAM" id="SSF50685">
    <property type="entry name" value="Barwin-like endoglucanases"/>
    <property type="match status" value="1"/>
</dbReference>
<dbReference type="Pfam" id="PF06725">
    <property type="entry name" value="3D"/>
    <property type="match status" value="1"/>
</dbReference>
<dbReference type="Pfam" id="PF01476">
    <property type="entry name" value="LysM"/>
    <property type="match status" value="1"/>
</dbReference>
<feature type="region of interest" description="Disordered" evidence="2">
    <location>
        <begin position="113"/>
        <end position="187"/>
    </location>
</feature>
<evidence type="ECO:0000256" key="3">
    <source>
        <dbReference type="SAM" id="SignalP"/>
    </source>
</evidence>
<dbReference type="OrthoDB" id="9798935at2"/>
<proteinExistence type="predicted"/>
<sequence length="278" mass="29660">MNFKTKVFGIVAVATTTVGLASAALADTLYTVKKGDTLSQLSLDYLGAANKFEELADKNNIKDANLIFEGQKLVLSEDGEISVATPEEVAKTPEVETVQEAVEVAKVEQTEATKVQTTETEEMTTEATEAQTTETEEMTTEATEAQTTETEEVVTEATEVETTETVVKEETSKQETTKPETHKEVSGQSFTVQATAYDGFGMGGMTATGYQITSTNDKVIAVDPSVIPLGSRVYVEGYGEAIAADTGGAIQGNIIDLNMGQSDAIAWGRRSVQVTILN</sequence>
<dbReference type="SMART" id="SM00257">
    <property type="entry name" value="LysM"/>
    <property type="match status" value="1"/>
</dbReference>
<gene>
    <name evidence="5" type="ORF">CBF31_03080</name>
</gene>
<feature type="compositionally biased region" description="Basic and acidic residues" evidence="2">
    <location>
        <begin position="166"/>
        <end position="185"/>
    </location>
</feature>
<dbReference type="SUPFAM" id="SSF54106">
    <property type="entry name" value="LysM domain"/>
    <property type="match status" value="1"/>
</dbReference>
<evidence type="ECO:0000313" key="5">
    <source>
        <dbReference type="EMBL" id="RSU05015.1"/>
    </source>
</evidence>
<dbReference type="PANTHER" id="PTHR39160:SF6">
    <property type="entry name" value="CELL WALL-BINDING PROTEIN YOCH"/>
    <property type="match status" value="1"/>
</dbReference>
<comment type="caution">
    <text evidence="5">The sequence shown here is derived from an EMBL/GenBank/DDBJ whole genome shotgun (WGS) entry which is preliminary data.</text>
</comment>